<keyword evidence="3" id="KW-1185">Reference proteome</keyword>
<reference evidence="2 3" key="1">
    <citation type="journal article" date="2012" name="J. Bacteriol.">
        <title>Draft genome sequence of Methanobacterium formicicum DSM 3637, an archaebacterium isolated from the methane producer amoeba Pelomyxa palustris.</title>
        <authorList>
            <person name="Gutierrez G."/>
        </authorList>
    </citation>
    <scope>NUCLEOTIDE SEQUENCE [LARGE SCALE GENOMIC DNA]</scope>
    <source>
        <strain evidence="3">DSM 3637 / PP1</strain>
    </source>
</reference>
<sequence>MTCQVSISAGDNGKISPEGEIIVEKSSHVYLHAKPEPGYQVQMWSVNGNQLYGGTKEFRVTAEGDNLEVHVTFSKI</sequence>
<evidence type="ECO:0000313" key="2">
    <source>
        <dbReference type="EMBL" id="EKF86518.1"/>
    </source>
</evidence>
<dbReference type="OrthoDB" id="69749at2157"/>
<proteinExistence type="predicted"/>
<evidence type="ECO:0000313" key="3">
    <source>
        <dbReference type="Proteomes" id="UP000007360"/>
    </source>
</evidence>
<dbReference type="InterPro" id="IPR044060">
    <property type="entry name" value="Bacterial_rp_domain"/>
</dbReference>
<dbReference type="RefSeq" id="WP_004029909.1">
    <property type="nucleotide sequence ID" value="NZ_AMPO01000002.1"/>
</dbReference>
<dbReference type="PATRIC" id="fig|1204725.3.peg.706"/>
<dbReference type="AlphaFoldDB" id="K2R1W7"/>
<organism evidence="2 3">
    <name type="scientific">Methanobacterium formicicum (strain DSM 3637 / PP1)</name>
    <dbReference type="NCBI Taxonomy" id="1204725"/>
    <lineage>
        <taxon>Archaea</taxon>
        <taxon>Methanobacteriati</taxon>
        <taxon>Methanobacteriota</taxon>
        <taxon>Methanomada group</taxon>
        <taxon>Methanobacteria</taxon>
        <taxon>Methanobacteriales</taxon>
        <taxon>Methanobacteriaceae</taxon>
        <taxon>Methanobacterium</taxon>
    </lineage>
</organism>
<gene>
    <name evidence="2" type="ORF">A994_03508</name>
</gene>
<dbReference type="Proteomes" id="UP000007360">
    <property type="component" value="Unassembled WGS sequence"/>
</dbReference>
<feature type="domain" description="Bacterial repeat" evidence="1">
    <location>
        <begin position="4"/>
        <end position="75"/>
    </location>
</feature>
<name>K2R1W7_METFP</name>
<dbReference type="Pfam" id="PF18998">
    <property type="entry name" value="Flg_new_2"/>
    <property type="match status" value="1"/>
</dbReference>
<dbReference type="EMBL" id="AMPO01000002">
    <property type="protein sequence ID" value="EKF86518.1"/>
    <property type="molecule type" value="Genomic_DNA"/>
</dbReference>
<comment type="caution">
    <text evidence="2">The sequence shown here is derived from an EMBL/GenBank/DDBJ whole genome shotgun (WGS) entry which is preliminary data.</text>
</comment>
<evidence type="ECO:0000259" key="1">
    <source>
        <dbReference type="Pfam" id="PF18998"/>
    </source>
</evidence>
<accession>K2R1W7</accession>
<protein>
    <recommendedName>
        <fullName evidence="1">Bacterial repeat domain-containing protein</fullName>
    </recommendedName>
</protein>